<reference evidence="3 4" key="1">
    <citation type="submission" date="2019-03" db="EMBL/GenBank/DDBJ databases">
        <title>New insights into Acidothiobacillus thiooxidans sulfur metabolism through coupled gene expression, solution geochemistry, microscopy and spectroscopy analyses.</title>
        <authorList>
            <person name="Camacho D."/>
            <person name="Frazao R."/>
            <person name="Fouillen A."/>
            <person name="Nanci A."/>
            <person name="Lang B.F."/>
            <person name="Apte S.C."/>
            <person name="Baron C."/>
            <person name="Warren L.A."/>
        </authorList>
    </citation>
    <scope>NUCLEOTIDE SEQUENCE [LARGE SCALE GENOMIC DNA]</scope>
    <source>
        <strain evidence="3 4">ATCC 19377</strain>
    </source>
</reference>
<dbReference type="GO" id="GO:0015562">
    <property type="term" value="F:efflux transmembrane transporter activity"/>
    <property type="evidence" value="ECO:0007669"/>
    <property type="project" value="TreeGrafter"/>
</dbReference>
<dbReference type="Proteomes" id="UP000315403">
    <property type="component" value="Unassembled WGS sequence"/>
</dbReference>
<dbReference type="RefSeq" id="WP_142088258.1">
    <property type="nucleotide sequence ID" value="NZ_SZUV01000001.1"/>
</dbReference>
<gene>
    <name evidence="3" type="ORF">DLNHIDIE_01923</name>
</gene>
<dbReference type="EMBL" id="SZUV01000001">
    <property type="protein sequence ID" value="TQN52041.1"/>
    <property type="molecule type" value="Genomic_DNA"/>
</dbReference>
<keyword evidence="2" id="KW-0812">Transmembrane</keyword>
<keyword evidence="2" id="KW-0472">Membrane</keyword>
<feature type="transmembrane region" description="Helical" evidence="2">
    <location>
        <begin position="32"/>
        <end position="50"/>
    </location>
</feature>
<evidence type="ECO:0008006" key="5">
    <source>
        <dbReference type="Google" id="ProtNLM"/>
    </source>
</evidence>
<keyword evidence="1" id="KW-0175">Coiled coil</keyword>
<dbReference type="SUPFAM" id="SSF111369">
    <property type="entry name" value="HlyD-like secretion proteins"/>
    <property type="match status" value="1"/>
</dbReference>
<evidence type="ECO:0000313" key="3">
    <source>
        <dbReference type="EMBL" id="TQN52041.1"/>
    </source>
</evidence>
<evidence type="ECO:0000256" key="1">
    <source>
        <dbReference type="SAM" id="Coils"/>
    </source>
</evidence>
<dbReference type="GO" id="GO:1990281">
    <property type="term" value="C:efflux pump complex"/>
    <property type="evidence" value="ECO:0007669"/>
    <property type="project" value="TreeGrafter"/>
</dbReference>
<dbReference type="Gene3D" id="2.40.50.100">
    <property type="match status" value="1"/>
</dbReference>
<dbReference type="Gene3D" id="1.10.287.470">
    <property type="entry name" value="Helix hairpin bin"/>
    <property type="match status" value="1"/>
</dbReference>
<feature type="coiled-coil region" evidence="1">
    <location>
        <begin position="145"/>
        <end position="179"/>
    </location>
</feature>
<comment type="caution">
    <text evidence="3">The sequence shown here is derived from an EMBL/GenBank/DDBJ whole genome shotgun (WGS) entry which is preliminary data.</text>
</comment>
<evidence type="ECO:0000313" key="4">
    <source>
        <dbReference type="Proteomes" id="UP000315403"/>
    </source>
</evidence>
<evidence type="ECO:0000256" key="2">
    <source>
        <dbReference type="SAM" id="Phobius"/>
    </source>
</evidence>
<accession>A0A543Q6U0</accession>
<name>A0A543Q6U0_ACITH</name>
<sequence>MKISFDTPPATPDSSNDLSVRYAASRRHVPRWRWYLIVLAVLALPVYYGIQFIHDLLVVSAPGFVQMQQVTITAGTAGHVLFVLPSGATVKSGEALCRIQPYEQNDTIAASRSNRISKSALRSLQTALNLQARVVVIRQNKVKALKKLLDEGAATTADLTEAQEQLLSAESSADQSKAALERLAAQTSVLPQVTEASRAPFAGQVIRPLVYPGQWVSHDTPILTLLSHSQPWIEAFLSPKDIRYAHPGTPATIIFSNGQHIPGVVMSVSAEASRLPPQFSVFSSTRGNTLRIKLRLKYPLQLHDVVKDMPVKVNFQAWP</sequence>
<dbReference type="PANTHER" id="PTHR30469:SF15">
    <property type="entry name" value="HLYD FAMILY OF SECRETION PROTEINS"/>
    <property type="match status" value="1"/>
</dbReference>
<proteinExistence type="predicted"/>
<protein>
    <recommendedName>
        <fullName evidence="5">RND efflux pump membrane fusion protein barrel-sandwich domain-containing protein</fullName>
    </recommendedName>
</protein>
<organism evidence="3 4">
    <name type="scientific">Acidithiobacillus thiooxidans ATCC 19377</name>
    <dbReference type="NCBI Taxonomy" id="637390"/>
    <lineage>
        <taxon>Bacteria</taxon>
        <taxon>Pseudomonadati</taxon>
        <taxon>Pseudomonadota</taxon>
        <taxon>Acidithiobacillia</taxon>
        <taxon>Acidithiobacillales</taxon>
        <taxon>Acidithiobacillaceae</taxon>
        <taxon>Acidithiobacillus</taxon>
    </lineage>
</organism>
<dbReference type="PANTHER" id="PTHR30469">
    <property type="entry name" value="MULTIDRUG RESISTANCE PROTEIN MDTA"/>
    <property type="match status" value="1"/>
</dbReference>
<keyword evidence="2" id="KW-1133">Transmembrane helix</keyword>
<dbReference type="AlphaFoldDB" id="A0A543Q6U0"/>